<dbReference type="PANTHER" id="PTHR43818">
    <property type="entry name" value="BCDNA.GH03377"/>
    <property type="match status" value="1"/>
</dbReference>
<dbReference type="Pfam" id="PF19051">
    <property type="entry name" value="GFO_IDH_MocA_C2"/>
    <property type="match status" value="1"/>
</dbReference>
<feature type="domain" description="Gfo/Idh/MocA-like oxidoreductase N-terminal" evidence="2">
    <location>
        <begin position="56"/>
        <end position="175"/>
    </location>
</feature>
<name>A0A1H6T3V9_9BACT</name>
<feature type="chain" id="PRO_5011702914" evidence="1">
    <location>
        <begin position="22"/>
        <end position="468"/>
    </location>
</feature>
<accession>A0A1H6T3V9</accession>
<dbReference type="AlphaFoldDB" id="A0A1H6T3V9"/>
<dbReference type="Pfam" id="PF01408">
    <property type="entry name" value="GFO_IDH_MocA"/>
    <property type="match status" value="1"/>
</dbReference>
<reference evidence="5" key="1">
    <citation type="submission" date="2016-10" db="EMBL/GenBank/DDBJ databases">
        <authorList>
            <person name="Varghese N."/>
            <person name="Submissions S."/>
        </authorList>
    </citation>
    <scope>NUCLEOTIDE SEQUENCE [LARGE SCALE GENOMIC DNA]</scope>
    <source>
        <strain evidence="5">IBRC-M 10761</strain>
    </source>
</reference>
<evidence type="ECO:0000256" key="1">
    <source>
        <dbReference type="SAM" id="SignalP"/>
    </source>
</evidence>
<dbReference type="InterPro" id="IPR006311">
    <property type="entry name" value="TAT_signal"/>
</dbReference>
<evidence type="ECO:0000259" key="2">
    <source>
        <dbReference type="Pfam" id="PF01408"/>
    </source>
</evidence>
<organism evidence="4 5">
    <name type="scientific">Cyclobacterium xiamenense</name>
    <dbReference type="NCBI Taxonomy" id="1297121"/>
    <lineage>
        <taxon>Bacteria</taxon>
        <taxon>Pseudomonadati</taxon>
        <taxon>Bacteroidota</taxon>
        <taxon>Cytophagia</taxon>
        <taxon>Cytophagales</taxon>
        <taxon>Cyclobacteriaceae</taxon>
        <taxon>Cyclobacterium</taxon>
    </lineage>
</organism>
<evidence type="ECO:0000313" key="4">
    <source>
        <dbReference type="EMBL" id="SEI73936.1"/>
    </source>
</evidence>
<dbReference type="PANTHER" id="PTHR43818:SF5">
    <property type="entry name" value="OXIDOREDUCTASE FAMILY PROTEIN"/>
    <property type="match status" value="1"/>
</dbReference>
<feature type="signal peptide" evidence="1">
    <location>
        <begin position="1"/>
        <end position="21"/>
    </location>
</feature>
<dbReference type="Proteomes" id="UP000199403">
    <property type="component" value="Unassembled WGS sequence"/>
</dbReference>
<evidence type="ECO:0000259" key="3">
    <source>
        <dbReference type="Pfam" id="PF19051"/>
    </source>
</evidence>
<dbReference type="PROSITE" id="PS51318">
    <property type="entry name" value="TAT"/>
    <property type="match status" value="1"/>
</dbReference>
<dbReference type="RefSeq" id="WP_092167904.1">
    <property type="nucleotide sequence ID" value="NZ_FNZH01000001.1"/>
</dbReference>
<protein>
    <submittedName>
        <fullName evidence="4">Predicted dehydrogenase</fullName>
    </submittedName>
</protein>
<dbReference type="InterPro" id="IPR050463">
    <property type="entry name" value="Gfo/Idh/MocA_oxidrdct_glycsds"/>
</dbReference>
<dbReference type="Gene3D" id="3.30.360.10">
    <property type="entry name" value="Dihydrodipicolinate Reductase, domain 2"/>
    <property type="match status" value="1"/>
</dbReference>
<sequence length="468" mass="51747">MKPNKNRRSFLKKIGTSAALAAGVPPAMSAGRNRPGSPQYLSIPAKNKSFAPNDIIRIAVIGSGGMGIGDVNTALLVDGVEVVAACDLYDGRLLRAKELWGKDLYTTKDYREILQRSDIDAVINATTDHWHQKICLDAMESGKHVYCEKPMVQKSEDGHAIIAMQKKTGKVFQVGSQYVSSIIHAKAKELIEAGEIGAINFAEAQIDRHSARGAWQYTLPLDASPETVDWDTYLGSAPKRPWDPLRFFRWRNYRDYGTGVAGDLYVHMLSMLHFVTGSKGPNRILATGGLRYWKDGRDVPDLHVGLFDYPETPEHPAFNLALRTNLVSGGGDNFLFRIVGSEGDISIGFSGLVLRKTPFPADPGMSLNSFPEAMQEAIKADHYRKYPQKASLVGPSVFEFKVPADYKGDRYEHFVNFFDSIRTGKPVVEDAVFGLRASGPTEAGNISYFEKKIVGWDPEKMEIRPNAS</sequence>
<dbReference type="OrthoDB" id="9763611at2"/>
<dbReference type="EMBL" id="FNZH01000001">
    <property type="protein sequence ID" value="SEI73936.1"/>
    <property type="molecule type" value="Genomic_DNA"/>
</dbReference>
<keyword evidence="1" id="KW-0732">Signal</keyword>
<proteinExistence type="predicted"/>
<dbReference type="GO" id="GO:0000166">
    <property type="term" value="F:nucleotide binding"/>
    <property type="evidence" value="ECO:0007669"/>
    <property type="project" value="InterPro"/>
</dbReference>
<dbReference type="Gene3D" id="3.40.50.720">
    <property type="entry name" value="NAD(P)-binding Rossmann-like Domain"/>
    <property type="match status" value="1"/>
</dbReference>
<dbReference type="InterPro" id="IPR036291">
    <property type="entry name" value="NAD(P)-bd_dom_sf"/>
</dbReference>
<dbReference type="InterPro" id="IPR043906">
    <property type="entry name" value="Gfo/Idh/MocA_OxRdtase_bact_C"/>
</dbReference>
<evidence type="ECO:0000313" key="5">
    <source>
        <dbReference type="Proteomes" id="UP000199403"/>
    </source>
</evidence>
<feature type="domain" description="Gfo/Idh/MocA-like oxidoreductase bacterial type C-terminal" evidence="3">
    <location>
        <begin position="218"/>
        <end position="277"/>
    </location>
</feature>
<dbReference type="STRING" id="1416801.SAMN05192553_10155"/>
<dbReference type="SUPFAM" id="SSF51735">
    <property type="entry name" value="NAD(P)-binding Rossmann-fold domains"/>
    <property type="match status" value="1"/>
</dbReference>
<gene>
    <name evidence="4" type="ORF">SAMN05192553_10155</name>
</gene>
<dbReference type="InterPro" id="IPR000683">
    <property type="entry name" value="Gfo/Idh/MocA-like_OxRdtase_N"/>
</dbReference>
<dbReference type="SUPFAM" id="SSF55347">
    <property type="entry name" value="Glyceraldehyde-3-phosphate dehydrogenase-like, C-terminal domain"/>
    <property type="match status" value="1"/>
</dbReference>
<keyword evidence="5" id="KW-1185">Reference proteome</keyword>